<comment type="cofactor">
    <cofactor evidence="1">
        <name>Zn(2+)</name>
        <dbReference type="ChEBI" id="CHEBI:29105"/>
    </cofactor>
</comment>
<evidence type="ECO:0000256" key="6">
    <source>
        <dbReference type="ARBA" id="ARBA00022737"/>
    </source>
</evidence>
<protein>
    <recommendedName>
        <fullName evidence="8">Prenyltransferase alpha-alpha toroid domain-containing protein</fullName>
    </recommendedName>
</protein>
<dbReference type="OrthoDB" id="10261146at2759"/>
<dbReference type="Proteomes" id="UP000717585">
    <property type="component" value="Unassembled WGS sequence"/>
</dbReference>
<dbReference type="SUPFAM" id="SSF48239">
    <property type="entry name" value="Terpenoid cyclases/Protein prenyltransferases"/>
    <property type="match status" value="1"/>
</dbReference>
<evidence type="ECO:0000256" key="2">
    <source>
        <dbReference type="ARBA" id="ARBA00010497"/>
    </source>
</evidence>
<evidence type="ECO:0000256" key="7">
    <source>
        <dbReference type="ARBA" id="ARBA00022833"/>
    </source>
</evidence>
<evidence type="ECO:0000256" key="3">
    <source>
        <dbReference type="ARBA" id="ARBA00022602"/>
    </source>
</evidence>
<reference evidence="9" key="1">
    <citation type="submission" date="2021-05" db="EMBL/GenBank/DDBJ databases">
        <title>A free-living protist that lacks canonical eukaryotic 1 DNA replication and segregation systems.</title>
        <authorList>
            <person name="Salas-Leiva D.E."/>
            <person name="Tromer E.C."/>
            <person name="Curtis B.A."/>
            <person name="Jerlstrom-Hultqvist J."/>
            <person name="Kolisko M."/>
            <person name="Yi Z."/>
            <person name="Salas-Leiva J.S."/>
            <person name="Gallot-Lavallee L."/>
            <person name="Kops G.J.P.L."/>
            <person name="Archibald J.M."/>
            <person name="Simpson A.G.B."/>
            <person name="Roger A.J."/>
        </authorList>
    </citation>
    <scope>NUCLEOTIDE SEQUENCE</scope>
    <source>
        <strain evidence="9">BICM</strain>
    </source>
</reference>
<evidence type="ECO:0000313" key="10">
    <source>
        <dbReference type="Proteomes" id="UP000717585"/>
    </source>
</evidence>
<keyword evidence="5" id="KW-0479">Metal-binding</keyword>
<dbReference type="GO" id="GO:0046872">
    <property type="term" value="F:metal ion binding"/>
    <property type="evidence" value="ECO:0007669"/>
    <property type="project" value="UniProtKB-KW"/>
</dbReference>
<accession>A0A8J6AWQ6</accession>
<comment type="similarity">
    <text evidence="2">Belongs to the protein prenyltransferase subunit beta family.</text>
</comment>
<gene>
    <name evidence="9" type="ORF">J8273_2425</name>
</gene>
<dbReference type="SUPFAM" id="SSF50985">
    <property type="entry name" value="RCC1/BLIP-II"/>
    <property type="match status" value="1"/>
</dbReference>
<dbReference type="GO" id="GO:0004660">
    <property type="term" value="F:protein farnesyltransferase activity"/>
    <property type="evidence" value="ECO:0007669"/>
    <property type="project" value="TreeGrafter"/>
</dbReference>
<evidence type="ECO:0000256" key="4">
    <source>
        <dbReference type="ARBA" id="ARBA00022679"/>
    </source>
</evidence>
<dbReference type="AlphaFoldDB" id="A0A8J6AWQ6"/>
<keyword evidence="10" id="KW-1185">Reference proteome</keyword>
<evidence type="ECO:0000259" key="8">
    <source>
        <dbReference type="Pfam" id="PF00432"/>
    </source>
</evidence>
<dbReference type="InterPro" id="IPR001330">
    <property type="entry name" value="Prenyltrans"/>
</dbReference>
<dbReference type="InterPro" id="IPR008930">
    <property type="entry name" value="Terpenoid_cyclase/PrenylTrfase"/>
</dbReference>
<evidence type="ECO:0000313" key="9">
    <source>
        <dbReference type="EMBL" id="KAG9396073.1"/>
    </source>
</evidence>
<dbReference type="PANTHER" id="PTHR11774">
    <property type="entry name" value="GERANYLGERANYL TRANSFERASE TYPE BETA SUBUNIT"/>
    <property type="match status" value="1"/>
</dbReference>
<keyword evidence="4" id="KW-0808">Transferase</keyword>
<dbReference type="GO" id="GO:0005965">
    <property type="term" value="C:protein farnesyltransferase complex"/>
    <property type="evidence" value="ECO:0007669"/>
    <property type="project" value="TreeGrafter"/>
</dbReference>
<sequence length="729" mass="79809">MTIHSSLPVDVKAALIGAYQLSTTATARIPGDIPSLLQHAYYRNFNAHMPTIHDAETTVTPASTTSLEYLITTIPPLEPAAQVLLDRARSILTSGPPLSMNVELAEGEELPAALHTLNQGAVWACLLGGGANPDLEDRVLERTREERADETEIHEKIRKMLTPEAKCLWFLCRKFFFSLNVAEKDGESYQSNVYDVCYHHRMYMGRLFMLDTANHTALTRARIPRTLEVFSDKFTHVARTPKGLWGWGDNSWCQLGHEPIRWFQPPTRLTFPACPMVVELEATLPVWEKHKLVLDVVMYSQRVIILTPAGAVVAGQDCEMFAGTVDETQFNPLAVPGGFVPDRIISDEGCVVISMGDRQLIGGRNDAGQLGLGYKCDMSGFTDIPFSVDRVVSKAAFNIYFCAGQILFAGEVDRMFPGAKLLPGFVWGDECLTPTPLRFPMRVKGLYYDYSQLVWTSSGVTVVCDHEFKSYEVGFEASSFAGDQFQHHTGQWFKRVAGAGGAALTEADSSVIGSFDRDIRRPDDPRRLPLHPRAGARQTWAILISIHAVSHGAALTCEPSTLVISGKIAGILSSELVWLTSSSPARPRWPGRRQATAVCGLSADRGSGFNGRTNEVVDGCYSTWLGMACGVLARHGYSTITDPVALQRYLLAACQCPGGGLLLDKPDCSRDAYHTCYNLCGLSMAQLLPGARVYGDASNSVGPTDPRFNVKPGAVAAIEAWTRANIIRS</sequence>
<dbReference type="InterPro" id="IPR009091">
    <property type="entry name" value="RCC1/BLIP-II"/>
</dbReference>
<dbReference type="Pfam" id="PF00432">
    <property type="entry name" value="Prenyltrans"/>
    <property type="match status" value="1"/>
</dbReference>
<keyword evidence="3" id="KW-0637">Prenyltransferase</keyword>
<dbReference type="EMBL" id="JAHDYR010000007">
    <property type="protein sequence ID" value="KAG9396073.1"/>
    <property type="molecule type" value="Genomic_DNA"/>
</dbReference>
<dbReference type="InterPro" id="IPR045089">
    <property type="entry name" value="PGGT1B-like"/>
</dbReference>
<feature type="domain" description="Prenyltransferase alpha-alpha toroid" evidence="8">
    <location>
        <begin position="550"/>
        <end position="710"/>
    </location>
</feature>
<keyword evidence="6" id="KW-0677">Repeat</keyword>
<name>A0A8J6AWQ6_9EUKA</name>
<dbReference type="Gene3D" id="1.50.10.20">
    <property type="match status" value="1"/>
</dbReference>
<organism evidence="9 10">
    <name type="scientific">Carpediemonas membranifera</name>
    <dbReference type="NCBI Taxonomy" id="201153"/>
    <lineage>
        <taxon>Eukaryota</taxon>
        <taxon>Metamonada</taxon>
        <taxon>Carpediemonas-like organisms</taxon>
        <taxon>Carpediemonas</taxon>
    </lineage>
</organism>
<keyword evidence="7" id="KW-0862">Zinc</keyword>
<evidence type="ECO:0000256" key="5">
    <source>
        <dbReference type="ARBA" id="ARBA00022723"/>
    </source>
</evidence>
<proteinExistence type="inferred from homology"/>
<dbReference type="PANTHER" id="PTHR11774:SF6">
    <property type="entry name" value="PROTEIN FARNESYLTRANSFERASE SUBUNIT BETA"/>
    <property type="match status" value="1"/>
</dbReference>
<comment type="caution">
    <text evidence="9">The sequence shown here is derived from an EMBL/GenBank/DDBJ whole genome shotgun (WGS) entry which is preliminary data.</text>
</comment>
<evidence type="ECO:0000256" key="1">
    <source>
        <dbReference type="ARBA" id="ARBA00001947"/>
    </source>
</evidence>